<feature type="transmembrane region" description="Helical" evidence="10">
    <location>
        <begin position="414"/>
        <end position="435"/>
    </location>
</feature>
<keyword evidence="9 10" id="KW-0472">Membrane</keyword>
<keyword evidence="5 10" id="KW-0812">Transmembrane</keyword>
<feature type="transmembrane region" description="Helical" evidence="10">
    <location>
        <begin position="164"/>
        <end position="183"/>
    </location>
</feature>
<feature type="transmembrane region" description="Helical" evidence="10">
    <location>
        <begin position="237"/>
        <end position="256"/>
    </location>
</feature>
<dbReference type="STRING" id="321763.SAMN04488692_105118"/>
<evidence type="ECO:0000256" key="4">
    <source>
        <dbReference type="ARBA" id="ARBA00022538"/>
    </source>
</evidence>
<dbReference type="InterPro" id="IPR003445">
    <property type="entry name" value="Cat_transpt"/>
</dbReference>
<dbReference type="InterPro" id="IPR004772">
    <property type="entry name" value="TrkH"/>
</dbReference>
<evidence type="ECO:0000256" key="7">
    <source>
        <dbReference type="ARBA" id="ARBA00022989"/>
    </source>
</evidence>
<keyword evidence="7 10" id="KW-1133">Transmembrane helix</keyword>
<keyword evidence="6" id="KW-0630">Potassium</keyword>
<protein>
    <submittedName>
        <fullName evidence="11">Trk system potassium uptake protein TrkH</fullName>
    </submittedName>
</protein>
<dbReference type="Proteomes" id="UP000199476">
    <property type="component" value="Unassembled WGS sequence"/>
</dbReference>
<proteinExistence type="predicted"/>
<evidence type="ECO:0000256" key="8">
    <source>
        <dbReference type="ARBA" id="ARBA00023065"/>
    </source>
</evidence>
<dbReference type="GO" id="GO:0015379">
    <property type="term" value="F:potassium:chloride symporter activity"/>
    <property type="evidence" value="ECO:0007669"/>
    <property type="project" value="InterPro"/>
</dbReference>
<evidence type="ECO:0000256" key="9">
    <source>
        <dbReference type="ARBA" id="ARBA00023136"/>
    </source>
</evidence>
<reference evidence="11 12" key="1">
    <citation type="submission" date="2016-10" db="EMBL/GenBank/DDBJ databases">
        <authorList>
            <person name="de Groot N.N."/>
        </authorList>
    </citation>
    <scope>NUCLEOTIDE SEQUENCE [LARGE SCALE GENOMIC DNA]</scope>
    <source>
        <strain evidence="11 12">SLAS-1</strain>
    </source>
</reference>
<evidence type="ECO:0000256" key="5">
    <source>
        <dbReference type="ARBA" id="ARBA00022692"/>
    </source>
</evidence>
<dbReference type="Pfam" id="PF02386">
    <property type="entry name" value="TrkH"/>
    <property type="match status" value="1"/>
</dbReference>
<feature type="transmembrane region" description="Helical" evidence="10">
    <location>
        <begin position="294"/>
        <end position="312"/>
    </location>
</feature>
<evidence type="ECO:0000313" key="12">
    <source>
        <dbReference type="Proteomes" id="UP000199476"/>
    </source>
</evidence>
<keyword evidence="2" id="KW-0813">Transport</keyword>
<evidence type="ECO:0000313" key="11">
    <source>
        <dbReference type="EMBL" id="SDL53908.1"/>
    </source>
</evidence>
<keyword evidence="3" id="KW-1003">Cell membrane</keyword>
<feature type="transmembrane region" description="Helical" evidence="10">
    <location>
        <begin position="21"/>
        <end position="41"/>
    </location>
</feature>
<keyword evidence="12" id="KW-1185">Reference proteome</keyword>
<keyword evidence="4" id="KW-0633">Potassium transport</keyword>
<feature type="transmembrane region" description="Helical" evidence="10">
    <location>
        <begin position="195"/>
        <end position="217"/>
    </location>
</feature>
<organism evidence="11 12">
    <name type="scientific">Halarsenatibacter silvermanii</name>
    <dbReference type="NCBI Taxonomy" id="321763"/>
    <lineage>
        <taxon>Bacteria</taxon>
        <taxon>Bacillati</taxon>
        <taxon>Bacillota</taxon>
        <taxon>Clostridia</taxon>
        <taxon>Halanaerobiales</taxon>
        <taxon>Halarsenatibacteraceae</taxon>
        <taxon>Halarsenatibacter</taxon>
    </lineage>
</organism>
<evidence type="ECO:0000256" key="3">
    <source>
        <dbReference type="ARBA" id="ARBA00022475"/>
    </source>
</evidence>
<evidence type="ECO:0000256" key="1">
    <source>
        <dbReference type="ARBA" id="ARBA00004651"/>
    </source>
</evidence>
<feature type="transmembrane region" description="Helical" evidence="10">
    <location>
        <begin position="80"/>
        <end position="104"/>
    </location>
</feature>
<evidence type="ECO:0000256" key="6">
    <source>
        <dbReference type="ARBA" id="ARBA00022958"/>
    </source>
</evidence>
<accession>A0A1G9KW13</accession>
<gene>
    <name evidence="11" type="ORF">SAMN04488692_105118</name>
</gene>
<keyword evidence="8" id="KW-0406">Ion transport</keyword>
<dbReference type="PANTHER" id="PTHR32024:SF1">
    <property type="entry name" value="KTR SYSTEM POTASSIUM UPTAKE PROTEIN B"/>
    <property type="match status" value="1"/>
</dbReference>
<evidence type="ECO:0000256" key="2">
    <source>
        <dbReference type="ARBA" id="ARBA00022448"/>
    </source>
</evidence>
<evidence type="ECO:0000256" key="10">
    <source>
        <dbReference type="SAM" id="Phobius"/>
    </source>
</evidence>
<comment type="subcellular location">
    <subcellularLocation>
        <location evidence="1">Cell membrane</location>
        <topology evidence="1">Multi-pass membrane protein</topology>
    </subcellularLocation>
</comment>
<feature type="transmembrane region" description="Helical" evidence="10">
    <location>
        <begin position="47"/>
        <end position="68"/>
    </location>
</feature>
<dbReference type="NCBIfam" id="TIGR00933">
    <property type="entry name" value="2a38"/>
    <property type="match status" value="1"/>
</dbReference>
<feature type="transmembrane region" description="Helical" evidence="10">
    <location>
        <begin position="131"/>
        <end position="152"/>
    </location>
</feature>
<dbReference type="RefSeq" id="WP_234985495.1">
    <property type="nucleotide sequence ID" value="NZ_FNGO01000005.1"/>
</dbReference>
<dbReference type="PANTHER" id="PTHR32024">
    <property type="entry name" value="TRK SYSTEM POTASSIUM UPTAKE PROTEIN TRKG-RELATED"/>
    <property type="match status" value="1"/>
</dbReference>
<feature type="transmembrane region" description="Helical" evidence="10">
    <location>
        <begin position="358"/>
        <end position="378"/>
    </location>
</feature>
<dbReference type="GO" id="GO:0005886">
    <property type="term" value="C:plasma membrane"/>
    <property type="evidence" value="ECO:0007669"/>
    <property type="project" value="UniProtKB-SubCell"/>
</dbReference>
<dbReference type="AlphaFoldDB" id="A0A1G9KW13"/>
<dbReference type="EMBL" id="FNGO01000005">
    <property type="protein sequence ID" value="SDL53908.1"/>
    <property type="molecule type" value="Genomic_DNA"/>
</dbReference>
<name>A0A1G9KW13_9FIRM</name>
<sequence>MRIIDPFTRLPIKINPPRIIIFSYLSVILLGTILLSLPIATQGEGSTGFLNALFTATSAVCVTGLIVVNTASHWSLFGQITILILIQIGGLGFMTLSTLGFMLVGKRITFSERLLIKEDIGNLTYSGLVRLVRYVLALTFTVEAAGAFLLFLSFQNQMETMRAIWFAIFHAVSAFCNAGFDIFGNSLEAFTGDAGINLIFTSLIIIGGLGFTVIRDLMGNVKGKKFSFRMLSLHSKMVILITVLLLVIGSVLVFAFEFTNSATMGDLAITDKLTASFFLSVTPRTAGFNTVPTGALNVNTLFLLIILMFIGASPCSTGGGIKTTTLGAIVTNVVSFLRGDDDYNVLERRLNKEIIDRAVAIVFISAVIVILSTIILSITESAEFIDVLFESVSAFGTVGLSTGITGGLSRPGRLMIILTMLTGRIGPLTLVISLGNINSAKKSFRYAQEDIMIG</sequence>